<name>A0A813DTZ2_POLGL</name>
<evidence type="ECO:0000313" key="3">
    <source>
        <dbReference type="Proteomes" id="UP000654075"/>
    </source>
</evidence>
<comment type="caution">
    <text evidence="2">The sequence shown here is derived from an EMBL/GenBank/DDBJ whole genome shotgun (WGS) entry which is preliminary data.</text>
</comment>
<dbReference type="AlphaFoldDB" id="A0A813DTZ2"/>
<sequence length="154" mass="17644">MQALTPAAVLQIHNLNSLDIETPSREIEIWQERRDSTRHELCCEEPGALVPYKSDRGKLDVKIPDLDREAMLEEKIRQYRDQHAVLHCQMPQPSLGEQHDEDSDSQNIPDGMQSFPGLAFLTLGDGFDPASTSKRRYWHLYDLFHLSPPDAYDG</sequence>
<dbReference type="Proteomes" id="UP000654075">
    <property type="component" value="Unassembled WGS sequence"/>
</dbReference>
<protein>
    <submittedName>
        <fullName evidence="2">Uncharacterized protein</fullName>
    </submittedName>
</protein>
<evidence type="ECO:0000313" key="2">
    <source>
        <dbReference type="EMBL" id="CAE8590016.1"/>
    </source>
</evidence>
<evidence type="ECO:0000256" key="1">
    <source>
        <dbReference type="SAM" id="MobiDB-lite"/>
    </source>
</evidence>
<keyword evidence="3" id="KW-1185">Reference proteome</keyword>
<organism evidence="2 3">
    <name type="scientific">Polarella glacialis</name>
    <name type="common">Dinoflagellate</name>
    <dbReference type="NCBI Taxonomy" id="89957"/>
    <lineage>
        <taxon>Eukaryota</taxon>
        <taxon>Sar</taxon>
        <taxon>Alveolata</taxon>
        <taxon>Dinophyceae</taxon>
        <taxon>Suessiales</taxon>
        <taxon>Suessiaceae</taxon>
        <taxon>Polarella</taxon>
    </lineage>
</organism>
<dbReference type="EMBL" id="CAJNNV010004023">
    <property type="protein sequence ID" value="CAE8590016.1"/>
    <property type="molecule type" value="Genomic_DNA"/>
</dbReference>
<feature type="region of interest" description="Disordered" evidence="1">
    <location>
        <begin position="92"/>
        <end position="111"/>
    </location>
</feature>
<reference evidence="2" key="1">
    <citation type="submission" date="2021-02" db="EMBL/GenBank/DDBJ databases">
        <authorList>
            <person name="Dougan E. K."/>
            <person name="Rhodes N."/>
            <person name="Thang M."/>
            <person name="Chan C."/>
        </authorList>
    </citation>
    <scope>NUCLEOTIDE SEQUENCE</scope>
</reference>
<accession>A0A813DTZ2</accession>
<proteinExistence type="predicted"/>
<gene>
    <name evidence="2" type="ORF">PGLA1383_LOCUS8743</name>
</gene>